<keyword evidence="2" id="KW-1185">Reference proteome</keyword>
<dbReference type="Proteomes" id="UP001153076">
    <property type="component" value="Unassembled WGS sequence"/>
</dbReference>
<protein>
    <submittedName>
        <fullName evidence="1">Uncharacterized protein</fullName>
    </submittedName>
</protein>
<evidence type="ECO:0000313" key="1">
    <source>
        <dbReference type="EMBL" id="KAJ8432598.1"/>
    </source>
</evidence>
<organism evidence="1 2">
    <name type="scientific">Carnegiea gigantea</name>
    <dbReference type="NCBI Taxonomy" id="171969"/>
    <lineage>
        <taxon>Eukaryota</taxon>
        <taxon>Viridiplantae</taxon>
        <taxon>Streptophyta</taxon>
        <taxon>Embryophyta</taxon>
        <taxon>Tracheophyta</taxon>
        <taxon>Spermatophyta</taxon>
        <taxon>Magnoliopsida</taxon>
        <taxon>eudicotyledons</taxon>
        <taxon>Gunneridae</taxon>
        <taxon>Pentapetalae</taxon>
        <taxon>Caryophyllales</taxon>
        <taxon>Cactineae</taxon>
        <taxon>Cactaceae</taxon>
        <taxon>Cactoideae</taxon>
        <taxon>Echinocereeae</taxon>
        <taxon>Carnegiea</taxon>
    </lineage>
</organism>
<dbReference type="PANTHER" id="PTHR33240:SF17">
    <property type="entry name" value="EUKARYOTIC PEPTIDE CHAIN RELEASE FACTOR GTP-BINDING SUBUNIT-LIKE"/>
    <property type="match status" value="1"/>
</dbReference>
<dbReference type="OrthoDB" id="2919534at2759"/>
<proteinExistence type="predicted"/>
<gene>
    <name evidence="1" type="ORF">Cgig2_008683</name>
</gene>
<evidence type="ECO:0000313" key="2">
    <source>
        <dbReference type="Proteomes" id="UP001153076"/>
    </source>
</evidence>
<dbReference type="AlphaFoldDB" id="A0A9Q1Q887"/>
<reference evidence="1" key="1">
    <citation type="submission" date="2022-04" db="EMBL/GenBank/DDBJ databases">
        <title>Carnegiea gigantea Genome sequencing and assembly v2.</title>
        <authorList>
            <person name="Copetti D."/>
            <person name="Sanderson M.J."/>
            <person name="Burquez A."/>
            <person name="Wojciechowski M.F."/>
        </authorList>
    </citation>
    <scope>NUCLEOTIDE SEQUENCE</scope>
    <source>
        <strain evidence="1">SGP5-SGP5p</strain>
        <tissue evidence="1">Aerial part</tissue>
    </source>
</reference>
<comment type="caution">
    <text evidence="1">The sequence shown here is derived from an EMBL/GenBank/DDBJ whole genome shotgun (WGS) entry which is preliminary data.</text>
</comment>
<sequence length="154" mass="17467">MDTGSLADILTWECLQKLKSRNLKADFLIVDVPTTDNVILGRPILYKAKVMITPYLLQIQYKSDDGIVGNNEPSVSATYRRTQSGKRFGSKNTHRHRKLDRHLNLGMPLEAQVFGSRNLKADFSIVDVPTTYNVILGRPILHKAKLMVANFHEF</sequence>
<dbReference type="EMBL" id="JAKOGI010000597">
    <property type="protein sequence ID" value="KAJ8432598.1"/>
    <property type="molecule type" value="Genomic_DNA"/>
</dbReference>
<accession>A0A9Q1Q887</accession>
<name>A0A9Q1Q887_9CARY</name>
<dbReference type="PANTHER" id="PTHR33240">
    <property type="entry name" value="OS08G0508500 PROTEIN"/>
    <property type="match status" value="1"/>
</dbReference>